<dbReference type="GO" id="GO:0008892">
    <property type="term" value="F:guanine deaminase activity"/>
    <property type="evidence" value="ECO:0007669"/>
    <property type="project" value="UniProtKB-UniRule"/>
</dbReference>
<organism evidence="10 11">
    <name type="scientific">Rugamonas rivuli</name>
    <dbReference type="NCBI Taxonomy" id="2743358"/>
    <lineage>
        <taxon>Bacteria</taxon>
        <taxon>Pseudomonadati</taxon>
        <taxon>Pseudomonadota</taxon>
        <taxon>Betaproteobacteria</taxon>
        <taxon>Burkholderiales</taxon>
        <taxon>Oxalobacteraceae</taxon>
        <taxon>Telluria group</taxon>
        <taxon>Rugamonas</taxon>
    </lineage>
</organism>
<keyword evidence="5 8" id="KW-0378">Hydrolase</keyword>
<evidence type="ECO:0000256" key="8">
    <source>
        <dbReference type="RuleBase" id="RU366009"/>
    </source>
</evidence>
<comment type="similarity">
    <text evidence="2 8">Belongs to the metallo-dependent hydrolases superfamily. ATZ/TRZ family.</text>
</comment>
<dbReference type="Proteomes" id="UP000444318">
    <property type="component" value="Unassembled WGS sequence"/>
</dbReference>
<dbReference type="GO" id="GO:0006147">
    <property type="term" value="P:guanine catabolic process"/>
    <property type="evidence" value="ECO:0007669"/>
    <property type="project" value="UniProtKB-UniRule"/>
</dbReference>
<dbReference type="CDD" id="cd01303">
    <property type="entry name" value="GDEase"/>
    <property type="match status" value="1"/>
</dbReference>
<comment type="catalytic activity">
    <reaction evidence="8">
        <text>guanine + H2O + H(+) = xanthine + NH4(+)</text>
        <dbReference type="Rhea" id="RHEA:14665"/>
        <dbReference type="ChEBI" id="CHEBI:15377"/>
        <dbReference type="ChEBI" id="CHEBI:15378"/>
        <dbReference type="ChEBI" id="CHEBI:16235"/>
        <dbReference type="ChEBI" id="CHEBI:17712"/>
        <dbReference type="ChEBI" id="CHEBI:28938"/>
        <dbReference type="EC" id="3.5.4.3"/>
    </reaction>
</comment>
<dbReference type="InterPro" id="IPR011059">
    <property type="entry name" value="Metal-dep_hydrolase_composite"/>
</dbReference>
<dbReference type="PANTHER" id="PTHR11271:SF6">
    <property type="entry name" value="GUANINE DEAMINASE"/>
    <property type="match status" value="1"/>
</dbReference>
<dbReference type="AlphaFoldDB" id="A0A843SE73"/>
<dbReference type="Pfam" id="PF01979">
    <property type="entry name" value="Amidohydro_1"/>
    <property type="match status" value="1"/>
</dbReference>
<name>A0A843SE73_9BURK</name>
<dbReference type="InterPro" id="IPR051607">
    <property type="entry name" value="Metallo-dep_hydrolases"/>
</dbReference>
<evidence type="ECO:0000259" key="9">
    <source>
        <dbReference type="Pfam" id="PF01979"/>
    </source>
</evidence>
<reference evidence="10 11" key="1">
    <citation type="submission" date="2019-10" db="EMBL/GenBank/DDBJ databases">
        <title>Two novel species isolated from a subtropical stream in China.</title>
        <authorList>
            <person name="Lu H."/>
        </authorList>
    </citation>
    <scope>NUCLEOTIDE SEQUENCE [LARGE SCALE GENOMIC DNA]</scope>
    <source>
        <strain evidence="10 11">FT103W</strain>
    </source>
</reference>
<evidence type="ECO:0000256" key="4">
    <source>
        <dbReference type="ARBA" id="ARBA00022723"/>
    </source>
</evidence>
<evidence type="ECO:0000256" key="5">
    <source>
        <dbReference type="ARBA" id="ARBA00022801"/>
    </source>
</evidence>
<evidence type="ECO:0000256" key="6">
    <source>
        <dbReference type="ARBA" id="ARBA00022833"/>
    </source>
</evidence>
<sequence length="438" mass="48249">MPNTLQAYRGSLLHFLADPAFSAGPNDSHVWHEDGLLIVADGKVQAAGDYATLHATLPPGTELHDYSGKLLMPGFIDTHVHYPQTDMIASPAEGLLPWLETYTFPTERQFEDPSHAAGVADFFLDELLRCGTTTAMVYCTVHPQSVDAFFAASEQRGLRMVAGKVMMDRNCPDFLRDTAETGARDTEALIRRWHKRGRALYAITPRFAPTSTEAQLHLAGELARSYPDTYIQTHVSENEAECAWVRELFPNSRSYIDVYDSYGMLRPRAMYGHCIWLNEQDRVRMAETQSAAAICPTSNLFLGSGLFDFERADQAGVLLSLATDVGGGTSFSMLQTMNEAYKVARLKGSYLPALRMFYLATLGAARSMQLEGTIGNFAVGAEADFIVLDPQATPLLQRRTARGVSLEELLFALALLGDDRAVAATYSAGRQVHARVMT</sequence>
<feature type="domain" description="Amidohydrolase-related" evidence="9">
    <location>
        <begin position="71"/>
        <end position="432"/>
    </location>
</feature>
<evidence type="ECO:0000313" key="10">
    <source>
        <dbReference type="EMBL" id="MQA20513.1"/>
    </source>
</evidence>
<gene>
    <name evidence="10" type="primary">guaD</name>
    <name evidence="10" type="ORF">GEV01_13415</name>
</gene>
<dbReference type="Gene3D" id="2.30.40.10">
    <property type="entry name" value="Urease, subunit C, domain 1"/>
    <property type="match status" value="1"/>
</dbReference>
<dbReference type="Gene3D" id="3.20.20.140">
    <property type="entry name" value="Metal-dependent hydrolases"/>
    <property type="match status" value="1"/>
</dbReference>
<evidence type="ECO:0000313" key="11">
    <source>
        <dbReference type="Proteomes" id="UP000444318"/>
    </source>
</evidence>
<comment type="cofactor">
    <cofactor evidence="8">
        <name>Zn(2+)</name>
        <dbReference type="ChEBI" id="CHEBI:29105"/>
    </cofactor>
    <text evidence="8">Binds 1 zinc ion per subunit.</text>
</comment>
<dbReference type="NCBIfam" id="NF006679">
    <property type="entry name" value="PRK09228.1"/>
    <property type="match status" value="1"/>
</dbReference>
<keyword evidence="6 8" id="KW-0862">Zinc</keyword>
<dbReference type="GO" id="GO:0005829">
    <property type="term" value="C:cytosol"/>
    <property type="evidence" value="ECO:0007669"/>
    <property type="project" value="TreeGrafter"/>
</dbReference>
<dbReference type="RefSeq" id="WP_152805011.1">
    <property type="nucleotide sequence ID" value="NZ_WHUF01000003.1"/>
</dbReference>
<dbReference type="EC" id="3.5.4.3" evidence="3 7"/>
<evidence type="ECO:0000256" key="7">
    <source>
        <dbReference type="NCBIfam" id="TIGR02967"/>
    </source>
</evidence>
<dbReference type="UniPathway" id="UPA00603">
    <property type="reaction ID" value="UER00660"/>
</dbReference>
<dbReference type="EMBL" id="WHUF01000003">
    <property type="protein sequence ID" value="MQA20513.1"/>
    <property type="molecule type" value="Genomic_DNA"/>
</dbReference>
<accession>A0A843SE73</accession>
<dbReference type="SUPFAM" id="SSF51338">
    <property type="entry name" value="Composite domain of metallo-dependent hydrolases"/>
    <property type="match status" value="1"/>
</dbReference>
<dbReference type="PANTHER" id="PTHR11271">
    <property type="entry name" value="GUANINE DEAMINASE"/>
    <property type="match status" value="1"/>
</dbReference>
<dbReference type="FunFam" id="3.20.20.140:FF:000022">
    <property type="entry name" value="Guanine deaminase"/>
    <property type="match status" value="1"/>
</dbReference>
<keyword evidence="4 8" id="KW-0479">Metal-binding</keyword>
<comment type="caution">
    <text evidence="10">The sequence shown here is derived from an EMBL/GenBank/DDBJ whole genome shotgun (WGS) entry which is preliminary data.</text>
</comment>
<dbReference type="GO" id="GO:0008270">
    <property type="term" value="F:zinc ion binding"/>
    <property type="evidence" value="ECO:0007669"/>
    <property type="project" value="UniProtKB-UniRule"/>
</dbReference>
<comment type="function">
    <text evidence="8">Catalyzes the hydrolytic deamination of guanine, producing xanthine and ammonia.</text>
</comment>
<proteinExistence type="inferred from homology"/>
<evidence type="ECO:0000256" key="3">
    <source>
        <dbReference type="ARBA" id="ARBA00012781"/>
    </source>
</evidence>
<dbReference type="InterPro" id="IPR014311">
    <property type="entry name" value="Guanine_deaminase"/>
</dbReference>
<dbReference type="InterPro" id="IPR006680">
    <property type="entry name" value="Amidohydro-rel"/>
</dbReference>
<keyword evidence="11" id="KW-1185">Reference proteome</keyword>
<evidence type="ECO:0000256" key="1">
    <source>
        <dbReference type="ARBA" id="ARBA00004984"/>
    </source>
</evidence>
<comment type="pathway">
    <text evidence="1 8">Purine metabolism; guanine degradation; xanthine from guanine: step 1/1.</text>
</comment>
<evidence type="ECO:0000256" key="2">
    <source>
        <dbReference type="ARBA" id="ARBA00006745"/>
    </source>
</evidence>
<protein>
    <recommendedName>
        <fullName evidence="3 7">Guanine deaminase</fullName>
        <shortName evidence="8">Guanase</shortName>
        <ecNumber evidence="3 7">3.5.4.3</ecNumber>
    </recommendedName>
    <alternativeName>
        <fullName evidence="8">Guanine aminohydrolase</fullName>
    </alternativeName>
</protein>
<dbReference type="SUPFAM" id="SSF51556">
    <property type="entry name" value="Metallo-dependent hydrolases"/>
    <property type="match status" value="1"/>
</dbReference>
<dbReference type="NCBIfam" id="TIGR02967">
    <property type="entry name" value="guan_deamin"/>
    <property type="match status" value="1"/>
</dbReference>
<dbReference type="InterPro" id="IPR032466">
    <property type="entry name" value="Metal_Hydrolase"/>
</dbReference>